<gene>
    <name evidence="1" type="ORF">N7U66_14465</name>
</gene>
<proteinExistence type="predicted"/>
<dbReference type="KEGG" id="lnu:N7U66_14465"/>
<evidence type="ECO:0000313" key="2">
    <source>
        <dbReference type="Proteomes" id="UP001164705"/>
    </source>
</evidence>
<keyword evidence="2" id="KW-1185">Reference proteome</keyword>
<organism evidence="1 2">
    <name type="scientific">Lacinutrix neustonica</name>
    <dbReference type="NCBI Taxonomy" id="2980107"/>
    <lineage>
        <taxon>Bacteria</taxon>
        <taxon>Pseudomonadati</taxon>
        <taxon>Bacteroidota</taxon>
        <taxon>Flavobacteriia</taxon>
        <taxon>Flavobacteriales</taxon>
        <taxon>Flavobacteriaceae</taxon>
        <taxon>Lacinutrix</taxon>
    </lineage>
</organism>
<protein>
    <submittedName>
        <fullName evidence="1">Uncharacterized protein</fullName>
    </submittedName>
</protein>
<dbReference type="EMBL" id="CP113088">
    <property type="protein sequence ID" value="WAC01290.1"/>
    <property type="molecule type" value="Genomic_DNA"/>
</dbReference>
<accession>A0A9E8MVY9</accession>
<dbReference type="RefSeq" id="WP_267675904.1">
    <property type="nucleotide sequence ID" value="NZ_CP113088.1"/>
</dbReference>
<name>A0A9E8MVY9_9FLAO</name>
<dbReference type="Proteomes" id="UP001164705">
    <property type="component" value="Chromosome"/>
</dbReference>
<evidence type="ECO:0000313" key="1">
    <source>
        <dbReference type="EMBL" id="WAC01290.1"/>
    </source>
</evidence>
<dbReference type="AlphaFoldDB" id="A0A9E8MVY9"/>
<sequence length="145" mass="16076">MSKNEVKLKPAKNWAKNWQQKYKKECKAFLMPAIDLIEALEEMNVLVKQEDGHYSIQNLDSSGVRAYMAIDHEIQEGRGEKLLIVGTKVDCKGIHRDIIEGEKPSGCDDCDVDGAVAALDGTGIFDFTAPCPTTCDENSPLYDPN</sequence>
<reference evidence="1" key="1">
    <citation type="submission" date="2022-11" db="EMBL/GenBank/DDBJ databases">
        <title>Lacinutrix neustonica HL-RS19T sp. nov., isolated from the surface microlayer sample of brackish Lake Shihwa.</title>
        <authorList>
            <person name="Choi J.Y."/>
            <person name="Hwang C.Y."/>
        </authorList>
    </citation>
    <scope>NUCLEOTIDE SEQUENCE</scope>
    <source>
        <strain evidence="1">HL-RS19</strain>
    </source>
</reference>